<protein>
    <submittedName>
        <fullName evidence="2">Lipocalin</fullName>
    </submittedName>
</protein>
<dbReference type="EMBL" id="GEDV01007992">
    <property type="protein sequence ID" value="JAP80565.1"/>
    <property type="molecule type" value="Transcribed_RNA"/>
</dbReference>
<evidence type="ECO:0000256" key="1">
    <source>
        <dbReference type="SAM" id="SignalP"/>
    </source>
</evidence>
<dbReference type="Gene3D" id="2.40.128.20">
    <property type="match status" value="1"/>
</dbReference>
<proteinExistence type="predicted"/>
<name>A0A131YPS1_RHIAP</name>
<dbReference type="AlphaFoldDB" id="A0A131YPS1"/>
<accession>A0A131YPS1</accession>
<feature type="signal peptide" evidence="1">
    <location>
        <begin position="1"/>
        <end position="18"/>
    </location>
</feature>
<evidence type="ECO:0000313" key="2">
    <source>
        <dbReference type="EMBL" id="JAP80565.1"/>
    </source>
</evidence>
<sequence length="175" mass="18788">MNILGLLALNSFVCVVIGGAPGGGAPTAEPGNNSGPKSIFDTPLGGSKIVYLVGFSAELNSSTKGIMKCVHSTFTKTHGNWVERRLLSEYQNADWGEVEPRVLPMNLNMTILDKSPGVLTLNVTEQSTLCSLWATGNDTGKGLQIPSDANSTFQEQCKNPVYVDFSEYCSKLLEQ</sequence>
<reference evidence="2" key="1">
    <citation type="journal article" date="2016" name="Ticks Tick Borne Dis.">
        <title>De novo assembly and annotation of the salivary gland transcriptome of Rhipicephalus appendiculatus male and female ticks during blood feeding.</title>
        <authorList>
            <person name="de Castro M.H."/>
            <person name="de Klerk D."/>
            <person name="Pienaar R."/>
            <person name="Latif A.A."/>
            <person name="Rees D.J."/>
            <person name="Mans B.J."/>
        </authorList>
    </citation>
    <scope>NUCLEOTIDE SEQUENCE</scope>
    <source>
        <tissue evidence="2">Salivary glands</tissue>
    </source>
</reference>
<dbReference type="InterPro" id="IPR012674">
    <property type="entry name" value="Calycin"/>
</dbReference>
<feature type="chain" id="PRO_5007285704" evidence="1">
    <location>
        <begin position="19"/>
        <end position="175"/>
    </location>
</feature>
<keyword evidence="1" id="KW-0732">Signal</keyword>
<organism evidence="2">
    <name type="scientific">Rhipicephalus appendiculatus</name>
    <name type="common">Brown ear tick</name>
    <dbReference type="NCBI Taxonomy" id="34631"/>
    <lineage>
        <taxon>Eukaryota</taxon>
        <taxon>Metazoa</taxon>
        <taxon>Ecdysozoa</taxon>
        <taxon>Arthropoda</taxon>
        <taxon>Chelicerata</taxon>
        <taxon>Arachnida</taxon>
        <taxon>Acari</taxon>
        <taxon>Parasitiformes</taxon>
        <taxon>Ixodida</taxon>
        <taxon>Ixodoidea</taxon>
        <taxon>Ixodidae</taxon>
        <taxon>Rhipicephalinae</taxon>
        <taxon>Rhipicephalus</taxon>
        <taxon>Rhipicephalus</taxon>
    </lineage>
</organism>